<dbReference type="SUPFAM" id="SSF56601">
    <property type="entry name" value="beta-lactamase/transpeptidase-like"/>
    <property type="match status" value="1"/>
</dbReference>
<evidence type="ECO:0000313" key="4">
    <source>
        <dbReference type="Proteomes" id="UP000612855"/>
    </source>
</evidence>
<dbReference type="InterPro" id="IPR012338">
    <property type="entry name" value="Beta-lactam/transpept-like"/>
</dbReference>
<comment type="caution">
    <text evidence="3">The sequence shown here is derived from an EMBL/GenBank/DDBJ whole genome shotgun (WGS) entry which is preliminary data.</text>
</comment>
<accession>A0A917A8P0</accession>
<dbReference type="Gene3D" id="3.40.710.10">
    <property type="entry name" value="DD-peptidase/beta-lactamase superfamily"/>
    <property type="match status" value="1"/>
</dbReference>
<dbReference type="Pfam" id="PF00144">
    <property type="entry name" value="Beta-lactamase"/>
    <property type="match status" value="1"/>
</dbReference>
<dbReference type="PANTHER" id="PTHR46825">
    <property type="entry name" value="D-ALANYL-D-ALANINE-CARBOXYPEPTIDASE/ENDOPEPTIDASE AMPH"/>
    <property type="match status" value="1"/>
</dbReference>
<dbReference type="InterPro" id="IPR001466">
    <property type="entry name" value="Beta-lactam-related"/>
</dbReference>
<name>A0A917A8P0_9RHOB</name>
<dbReference type="AlphaFoldDB" id="A0A917A8P0"/>
<dbReference type="Proteomes" id="UP000612855">
    <property type="component" value="Unassembled WGS sequence"/>
</dbReference>
<proteinExistence type="predicted"/>
<reference evidence="4" key="1">
    <citation type="journal article" date="2019" name="Int. J. Syst. Evol. Microbiol.">
        <title>The Global Catalogue of Microorganisms (GCM) 10K type strain sequencing project: providing services to taxonomists for standard genome sequencing and annotation.</title>
        <authorList>
            <consortium name="The Broad Institute Genomics Platform"/>
            <consortium name="The Broad Institute Genome Sequencing Center for Infectious Disease"/>
            <person name="Wu L."/>
            <person name="Ma J."/>
        </authorList>
    </citation>
    <scope>NUCLEOTIDE SEQUENCE [LARGE SCALE GENOMIC DNA]</scope>
    <source>
        <strain evidence="4">CGMCC 1.12664</strain>
    </source>
</reference>
<evidence type="ECO:0000259" key="2">
    <source>
        <dbReference type="Pfam" id="PF00144"/>
    </source>
</evidence>
<evidence type="ECO:0000256" key="1">
    <source>
        <dbReference type="SAM" id="SignalP"/>
    </source>
</evidence>
<keyword evidence="1" id="KW-0732">Signal</keyword>
<evidence type="ECO:0000313" key="3">
    <source>
        <dbReference type="EMBL" id="GGE34498.1"/>
    </source>
</evidence>
<dbReference type="EMBL" id="BMFJ01000001">
    <property type="protein sequence ID" value="GGE34498.1"/>
    <property type="molecule type" value="Genomic_DNA"/>
</dbReference>
<dbReference type="RefSeq" id="WP_188477817.1">
    <property type="nucleotide sequence ID" value="NZ_BMFJ01000001.1"/>
</dbReference>
<feature type="signal peptide" evidence="1">
    <location>
        <begin position="1"/>
        <end position="17"/>
    </location>
</feature>
<keyword evidence="4" id="KW-1185">Reference proteome</keyword>
<protein>
    <recommendedName>
        <fullName evidence="2">Beta-lactamase-related domain-containing protein</fullName>
    </recommendedName>
</protein>
<sequence length="320" mass="34791">MRLLVLLLCLLALPVAAEGTKPERFRAAFADWLKDRGATRGVLAIRRDGVPVSVWSTGVAGDAALPLASLSKAITAVCVSELIRSGALTYDTEARDVLGLPAAAPVTVAALLNHATGLEHDRTQGAMSWWRDDPTPRWPELTEAALDPARMTTGAAEYYYSNENYAVLGSVIERVTGQDYATACRDRVLTPAGVRATADPSFAAYLPWGGWRMTMADYAGFLDHYYGNDGVLGGRLRHLPRVRIEGPVHYGLGMVQRDMSPGVNVWHFGSLCFEDGPNFGTYAVHWRIGWTVTAWYDACLEGAGMIALDQAMVRVAYAPE</sequence>
<feature type="chain" id="PRO_5037117017" description="Beta-lactamase-related domain-containing protein" evidence="1">
    <location>
        <begin position="18"/>
        <end position="320"/>
    </location>
</feature>
<feature type="domain" description="Beta-lactamase-related" evidence="2">
    <location>
        <begin position="32"/>
        <end position="222"/>
    </location>
</feature>
<gene>
    <name evidence="3" type="ORF">GCM10011360_22950</name>
</gene>
<dbReference type="InterPro" id="IPR050491">
    <property type="entry name" value="AmpC-like"/>
</dbReference>
<organism evidence="3 4">
    <name type="scientific">Primorskyibacter flagellatus</name>
    <dbReference type="NCBI Taxonomy" id="1387277"/>
    <lineage>
        <taxon>Bacteria</taxon>
        <taxon>Pseudomonadati</taxon>
        <taxon>Pseudomonadota</taxon>
        <taxon>Alphaproteobacteria</taxon>
        <taxon>Rhodobacterales</taxon>
        <taxon>Roseobacteraceae</taxon>
        <taxon>Primorskyibacter</taxon>
    </lineage>
</organism>
<dbReference type="PANTHER" id="PTHR46825:SF9">
    <property type="entry name" value="BETA-LACTAMASE-RELATED DOMAIN-CONTAINING PROTEIN"/>
    <property type="match status" value="1"/>
</dbReference>